<dbReference type="PANTHER" id="PTHR33495:SF2">
    <property type="entry name" value="ANTI-SIGMA FACTOR ANTAGONIST TM_1081-RELATED"/>
    <property type="match status" value="1"/>
</dbReference>
<dbReference type="SUPFAM" id="SSF52091">
    <property type="entry name" value="SpoIIaa-like"/>
    <property type="match status" value="1"/>
</dbReference>
<gene>
    <name evidence="3" type="ORF">PO587_09920</name>
</gene>
<keyword evidence="4" id="KW-1185">Reference proteome</keyword>
<accession>A0ABT5FQF7</accession>
<dbReference type="RefSeq" id="WP_272174911.1">
    <property type="nucleotide sequence ID" value="NZ_JAQOSK010000003.1"/>
</dbReference>
<evidence type="ECO:0000256" key="1">
    <source>
        <dbReference type="SAM" id="MobiDB-lite"/>
    </source>
</evidence>
<reference evidence="3 4" key="1">
    <citation type="journal article" date="2015" name="Int. J. Syst. Evol. Microbiol.">
        <title>Streptomyces gilvifuscus sp. nov., an actinomycete that produces antibacterial compounds isolated from soil.</title>
        <authorList>
            <person name="Nguyen T.M."/>
            <person name="Kim J."/>
        </authorList>
    </citation>
    <scope>NUCLEOTIDE SEQUENCE [LARGE SCALE GENOMIC DNA]</scope>
    <source>
        <strain evidence="3 4">T113</strain>
    </source>
</reference>
<protein>
    <submittedName>
        <fullName evidence="3">STAS domain-containing protein</fullName>
    </submittedName>
</protein>
<dbReference type="InterPro" id="IPR036513">
    <property type="entry name" value="STAS_dom_sf"/>
</dbReference>
<dbReference type="PROSITE" id="PS50801">
    <property type="entry name" value="STAS"/>
    <property type="match status" value="1"/>
</dbReference>
<dbReference type="InterPro" id="IPR058548">
    <property type="entry name" value="MlaB-like_STAS"/>
</dbReference>
<dbReference type="EMBL" id="JAQOSK010000003">
    <property type="protein sequence ID" value="MDC2954779.1"/>
    <property type="molecule type" value="Genomic_DNA"/>
</dbReference>
<evidence type="ECO:0000313" key="4">
    <source>
        <dbReference type="Proteomes" id="UP001221328"/>
    </source>
</evidence>
<sequence length="126" mass="13769">MPLPQLTVDRHDRRTRTLITLVGEIDLDSAPLVHASLERCLRDGIRTIDVDLTLVAFCDCSGLNTFLDVAQQATVAGGTLRLRHPPPMLARIFRIVDCEFLFAGPRPVGDAPAAPRPAPPHRSAAR</sequence>
<dbReference type="PANTHER" id="PTHR33495">
    <property type="entry name" value="ANTI-SIGMA FACTOR ANTAGONIST TM_1081-RELATED-RELATED"/>
    <property type="match status" value="1"/>
</dbReference>
<feature type="region of interest" description="Disordered" evidence="1">
    <location>
        <begin position="106"/>
        <end position="126"/>
    </location>
</feature>
<dbReference type="Pfam" id="PF13466">
    <property type="entry name" value="STAS_2"/>
    <property type="match status" value="1"/>
</dbReference>
<dbReference type="InterPro" id="IPR002645">
    <property type="entry name" value="STAS_dom"/>
</dbReference>
<dbReference type="CDD" id="cd07043">
    <property type="entry name" value="STAS_anti-anti-sigma_factors"/>
    <property type="match status" value="1"/>
</dbReference>
<evidence type="ECO:0000313" key="3">
    <source>
        <dbReference type="EMBL" id="MDC2954779.1"/>
    </source>
</evidence>
<dbReference type="Gene3D" id="3.30.750.24">
    <property type="entry name" value="STAS domain"/>
    <property type="match status" value="1"/>
</dbReference>
<name>A0ABT5FQF7_9ACTN</name>
<proteinExistence type="predicted"/>
<comment type="caution">
    <text evidence="3">The sequence shown here is derived from an EMBL/GenBank/DDBJ whole genome shotgun (WGS) entry which is preliminary data.</text>
</comment>
<dbReference type="Proteomes" id="UP001221328">
    <property type="component" value="Unassembled WGS sequence"/>
</dbReference>
<organism evidence="3 4">
    <name type="scientific">Streptomyces gilvifuscus</name>
    <dbReference type="NCBI Taxonomy" id="1550617"/>
    <lineage>
        <taxon>Bacteria</taxon>
        <taxon>Bacillati</taxon>
        <taxon>Actinomycetota</taxon>
        <taxon>Actinomycetes</taxon>
        <taxon>Kitasatosporales</taxon>
        <taxon>Streptomycetaceae</taxon>
        <taxon>Streptomyces</taxon>
    </lineage>
</organism>
<evidence type="ECO:0000259" key="2">
    <source>
        <dbReference type="PROSITE" id="PS50801"/>
    </source>
</evidence>
<feature type="domain" description="STAS" evidence="2">
    <location>
        <begin position="18"/>
        <end position="94"/>
    </location>
</feature>